<keyword evidence="3" id="KW-0677">Repeat</keyword>
<dbReference type="InterPro" id="IPR036236">
    <property type="entry name" value="Znf_C2H2_sf"/>
</dbReference>
<dbReference type="PANTHER" id="PTHR19818">
    <property type="entry name" value="ZINC FINGER PROTEIN ZIC AND GLI"/>
    <property type="match status" value="1"/>
</dbReference>
<gene>
    <name evidence="10" type="ORF">SMACR_00128</name>
</gene>
<reference evidence="10 11" key="1">
    <citation type="submission" date="2017-07" db="EMBL/GenBank/DDBJ databases">
        <title>Genome sequence of the Sordaria macrospora wild type strain R19027.</title>
        <authorList>
            <person name="Nowrousian M."/>
            <person name="Teichert I."/>
            <person name="Kueck U."/>
        </authorList>
    </citation>
    <scope>NUCLEOTIDE SEQUENCE [LARGE SCALE GENOMIC DNA]</scope>
    <source>
        <strain evidence="10 11">R19027</strain>
        <tissue evidence="10">Mycelium</tissue>
    </source>
</reference>
<feature type="domain" description="C2H2-type" evidence="9">
    <location>
        <begin position="254"/>
        <end position="284"/>
    </location>
</feature>
<sequence length="620" mass="68261">MKRKQDNEGPDGHDGAGHAQVQSSKKRATDWVYQQKKEQHSQDEQLEAPGEGPGSTSQSQSPAGAAEATADNNGNDNGNDSPELDPDSASVASVANTSLTYAGPTTTVAATSINTTTTRASRRFPSDLKTISCTFAGCTKTFNRPARLAAHLRSHTNDRPFKCPYDDCDKDYLEEKHLSQHIKGSHTNDRKYNCPEPGCGKSFVTNTRLRRHALVHEGADRYRCRGYGDCVQSFRKHQTLQRHIRTAHLGQSAYPCGNDGCDAGFDTASALRRHVDREHGDLKFWCDECNAEAEGDDNGCRRVGFTTMLLLQAHMKKEHNNCAFCGVRCGTQNDMMRHVELYHSAKTVEDRKTIACSWEGCDKKFTRVSNLNTHIKSAHEGHRFVCGQTDTYDAKAPEIADWNFAEEGCGQGFTTRVKLEEHVLHVHLGKKRPPKLYPVPLMVAQAQQTQQALLDSRDLACPVHGCTTRFIRHADLDRHIQNDHGGNNGIKEEQLQLLQLPQLHTGEEQAAMAPFPNATNLGVDELGYAIDPSLEPRLQQGDVHSGFTTAGAAPPPQMEQFTNVPVSDGGSPGAVPFWLGDHGDPFSPQHPPPVFEDWAADMQLLMGQDAEGSDLQLARA</sequence>
<feature type="domain" description="C2H2-type" evidence="9">
    <location>
        <begin position="354"/>
        <end position="384"/>
    </location>
</feature>
<accession>A0A8S8ZVT7</accession>
<evidence type="ECO:0000256" key="4">
    <source>
        <dbReference type="ARBA" id="ARBA00022771"/>
    </source>
</evidence>
<protein>
    <recommendedName>
        <fullName evidence="9">C2H2-type domain-containing protein</fullName>
    </recommendedName>
</protein>
<dbReference type="GO" id="GO:0045944">
    <property type="term" value="P:positive regulation of transcription by RNA polymerase II"/>
    <property type="evidence" value="ECO:0007669"/>
    <property type="project" value="UniProtKB-ARBA"/>
</dbReference>
<dbReference type="SUPFAM" id="SSF57667">
    <property type="entry name" value="beta-beta-alpha zinc fingers"/>
    <property type="match status" value="4"/>
</dbReference>
<keyword evidence="6" id="KW-0539">Nucleus</keyword>
<feature type="domain" description="C2H2-type" evidence="9">
    <location>
        <begin position="131"/>
        <end position="160"/>
    </location>
</feature>
<dbReference type="GO" id="GO:0000978">
    <property type="term" value="F:RNA polymerase II cis-regulatory region sequence-specific DNA binding"/>
    <property type="evidence" value="ECO:0007669"/>
    <property type="project" value="TreeGrafter"/>
</dbReference>
<feature type="domain" description="C2H2-type" evidence="9">
    <location>
        <begin position="404"/>
        <end position="432"/>
    </location>
</feature>
<feature type="domain" description="C2H2-type" evidence="9">
    <location>
        <begin position="192"/>
        <end position="221"/>
    </location>
</feature>
<evidence type="ECO:0000313" key="10">
    <source>
        <dbReference type="EMBL" id="KAA8632382.1"/>
    </source>
</evidence>
<dbReference type="PANTHER" id="PTHR19818:SF139">
    <property type="entry name" value="PAIR-RULE PROTEIN ODD-PAIRED"/>
    <property type="match status" value="1"/>
</dbReference>
<dbReference type="InterPro" id="IPR013087">
    <property type="entry name" value="Znf_C2H2_type"/>
</dbReference>
<feature type="compositionally biased region" description="Low complexity" evidence="8">
    <location>
        <begin position="63"/>
        <end position="80"/>
    </location>
</feature>
<keyword evidence="2" id="KW-0479">Metal-binding</keyword>
<evidence type="ECO:0000256" key="3">
    <source>
        <dbReference type="ARBA" id="ARBA00022737"/>
    </source>
</evidence>
<keyword evidence="4 7" id="KW-0863">Zinc-finger</keyword>
<proteinExistence type="predicted"/>
<keyword evidence="5" id="KW-0862">Zinc</keyword>
<dbReference type="PROSITE" id="PS00028">
    <property type="entry name" value="ZINC_FINGER_C2H2_1"/>
    <property type="match status" value="7"/>
</dbReference>
<dbReference type="Pfam" id="PF00096">
    <property type="entry name" value="zf-C2H2"/>
    <property type="match status" value="3"/>
</dbReference>
<dbReference type="SMART" id="SM00355">
    <property type="entry name" value="ZnF_C2H2"/>
    <property type="match status" value="10"/>
</dbReference>
<dbReference type="PROSITE" id="PS50157">
    <property type="entry name" value="ZINC_FINGER_C2H2_2"/>
    <property type="match status" value="7"/>
</dbReference>
<evidence type="ECO:0000259" key="9">
    <source>
        <dbReference type="PROSITE" id="PS50157"/>
    </source>
</evidence>
<evidence type="ECO:0000256" key="7">
    <source>
        <dbReference type="PROSITE-ProRule" id="PRU00042"/>
    </source>
</evidence>
<dbReference type="Proteomes" id="UP000433876">
    <property type="component" value="Unassembled WGS sequence"/>
</dbReference>
<evidence type="ECO:0000256" key="2">
    <source>
        <dbReference type="ARBA" id="ARBA00022723"/>
    </source>
</evidence>
<comment type="caution">
    <text evidence="10">The sequence shown here is derived from an EMBL/GenBank/DDBJ whole genome shotgun (WGS) entry which is preliminary data.</text>
</comment>
<feature type="domain" description="C2H2-type" evidence="9">
    <location>
        <begin position="222"/>
        <end position="253"/>
    </location>
</feature>
<evidence type="ECO:0000256" key="5">
    <source>
        <dbReference type="ARBA" id="ARBA00022833"/>
    </source>
</evidence>
<evidence type="ECO:0000256" key="6">
    <source>
        <dbReference type="ARBA" id="ARBA00023242"/>
    </source>
</evidence>
<dbReference type="InterPro" id="IPR050329">
    <property type="entry name" value="GLI_C2H2-zinc-finger"/>
</dbReference>
<dbReference type="FunFam" id="3.30.160.60:FF:001102">
    <property type="entry name" value="Transcription factor IIIA"/>
    <property type="match status" value="1"/>
</dbReference>
<dbReference type="GO" id="GO:0000981">
    <property type="term" value="F:DNA-binding transcription factor activity, RNA polymerase II-specific"/>
    <property type="evidence" value="ECO:0007669"/>
    <property type="project" value="TreeGrafter"/>
</dbReference>
<comment type="subcellular location">
    <subcellularLocation>
        <location evidence="1">Nucleus</location>
    </subcellularLocation>
</comment>
<dbReference type="GO" id="GO:0005634">
    <property type="term" value="C:nucleus"/>
    <property type="evidence" value="ECO:0007669"/>
    <property type="project" value="UniProtKB-SubCell"/>
</dbReference>
<feature type="compositionally biased region" description="Basic and acidic residues" evidence="8">
    <location>
        <begin position="1"/>
        <end position="16"/>
    </location>
</feature>
<dbReference type="EMBL" id="NMPR01000056">
    <property type="protein sequence ID" value="KAA8632382.1"/>
    <property type="molecule type" value="Genomic_DNA"/>
</dbReference>
<evidence type="ECO:0000313" key="11">
    <source>
        <dbReference type="Proteomes" id="UP000433876"/>
    </source>
</evidence>
<dbReference type="AlphaFoldDB" id="A0A8S8ZVT7"/>
<dbReference type="Gene3D" id="3.30.160.60">
    <property type="entry name" value="Classic Zinc Finger"/>
    <property type="match status" value="5"/>
</dbReference>
<feature type="region of interest" description="Disordered" evidence="8">
    <location>
        <begin position="1"/>
        <end position="90"/>
    </location>
</feature>
<name>A0A8S8ZVT7_SORMA</name>
<evidence type="ECO:0000256" key="8">
    <source>
        <dbReference type="SAM" id="MobiDB-lite"/>
    </source>
</evidence>
<feature type="domain" description="C2H2-type" evidence="9">
    <location>
        <begin position="161"/>
        <end position="191"/>
    </location>
</feature>
<dbReference type="VEuPathDB" id="FungiDB:SMAC_00128"/>
<dbReference type="GO" id="GO:0008270">
    <property type="term" value="F:zinc ion binding"/>
    <property type="evidence" value="ECO:0007669"/>
    <property type="project" value="UniProtKB-KW"/>
</dbReference>
<dbReference type="OMA" id="THIKSAH"/>
<evidence type="ECO:0000256" key="1">
    <source>
        <dbReference type="ARBA" id="ARBA00004123"/>
    </source>
</evidence>
<organism evidence="10 11">
    <name type="scientific">Sordaria macrospora</name>
    <dbReference type="NCBI Taxonomy" id="5147"/>
    <lineage>
        <taxon>Eukaryota</taxon>
        <taxon>Fungi</taxon>
        <taxon>Dikarya</taxon>
        <taxon>Ascomycota</taxon>
        <taxon>Pezizomycotina</taxon>
        <taxon>Sordariomycetes</taxon>
        <taxon>Sordariomycetidae</taxon>
        <taxon>Sordariales</taxon>
        <taxon>Sordariaceae</taxon>
        <taxon>Sordaria</taxon>
    </lineage>
</organism>